<feature type="transmembrane region" description="Helical" evidence="11">
    <location>
        <begin position="409"/>
        <end position="429"/>
    </location>
</feature>
<evidence type="ECO:0000313" key="13">
    <source>
        <dbReference type="Proteomes" id="UP000046393"/>
    </source>
</evidence>
<dbReference type="PRINTS" id="PR00593">
    <property type="entry name" value="MTABOTROPICR"/>
</dbReference>
<dbReference type="Pfam" id="PF00003">
    <property type="entry name" value="7tm_3"/>
    <property type="match status" value="1"/>
</dbReference>
<keyword evidence="13" id="KW-1185">Reference proteome</keyword>
<keyword evidence="9" id="KW-0325">Glycoprotein</keyword>
<dbReference type="AlphaFoldDB" id="A0A0N5B082"/>
<dbReference type="SUPFAM" id="SSF53822">
    <property type="entry name" value="Periplasmic binding protein-like I"/>
    <property type="match status" value="1"/>
</dbReference>
<feature type="transmembrane region" description="Helical" evidence="11">
    <location>
        <begin position="582"/>
        <end position="611"/>
    </location>
</feature>
<keyword evidence="6" id="KW-0297">G-protein coupled receptor</keyword>
<dbReference type="InterPro" id="IPR011500">
    <property type="entry name" value="GPCR_3_9-Cys_dom"/>
</dbReference>
<evidence type="ECO:0000256" key="4">
    <source>
        <dbReference type="ARBA" id="ARBA00022692"/>
    </source>
</evidence>
<keyword evidence="3" id="KW-1003">Cell membrane</keyword>
<dbReference type="Pfam" id="PF07562">
    <property type="entry name" value="NCD3G"/>
    <property type="match status" value="1"/>
</dbReference>
<dbReference type="Gene3D" id="3.40.50.2300">
    <property type="match status" value="3"/>
</dbReference>
<dbReference type="InterPro" id="IPR017978">
    <property type="entry name" value="GPCR_3_C"/>
</dbReference>
<dbReference type="InterPro" id="IPR050726">
    <property type="entry name" value="mGluR"/>
</dbReference>
<evidence type="ECO:0000256" key="5">
    <source>
        <dbReference type="ARBA" id="ARBA00022989"/>
    </source>
</evidence>
<feature type="domain" description="G-protein coupled receptors family 3 profile" evidence="12">
    <location>
        <begin position="371"/>
        <end position="626"/>
    </location>
</feature>
<dbReference type="PROSITE" id="PS50259">
    <property type="entry name" value="G_PROTEIN_RECEP_F3_4"/>
    <property type="match status" value="1"/>
</dbReference>
<dbReference type="Gene3D" id="2.10.50.30">
    <property type="entry name" value="GPCR, family 3, nine cysteines domain"/>
    <property type="match status" value="1"/>
</dbReference>
<evidence type="ECO:0000256" key="9">
    <source>
        <dbReference type="ARBA" id="ARBA00023180"/>
    </source>
</evidence>
<dbReference type="InterPro" id="IPR000337">
    <property type="entry name" value="GPCR_3"/>
</dbReference>
<dbReference type="PRINTS" id="PR00248">
    <property type="entry name" value="GPCRMGR"/>
</dbReference>
<proteinExistence type="inferred from homology"/>
<evidence type="ECO:0000256" key="10">
    <source>
        <dbReference type="ARBA" id="ARBA00023224"/>
    </source>
</evidence>
<dbReference type="PANTHER" id="PTHR24060">
    <property type="entry name" value="METABOTROPIC GLUTAMATE RECEPTOR"/>
    <property type="match status" value="1"/>
</dbReference>
<dbReference type="GO" id="GO:0005886">
    <property type="term" value="C:plasma membrane"/>
    <property type="evidence" value="ECO:0007669"/>
    <property type="project" value="UniProtKB-SubCell"/>
</dbReference>
<organism evidence="13 14">
    <name type="scientific">Syphacia muris</name>
    <dbReference type="NCBI Taxonomy" id="451379"/>
    <lineage>
        <taxon>Eukaryota</taxon>
        <taxon>Metazoa</taxon>
        <taxon>Ecdysozoa</taxon>
        <taxon>Nematoda</taxon>
        <taxon>Chromadorea</taxon>
        <taxon>Rhabditida</taxon>
        <taxon>Spirurina</taxon>
        <taxon>Oxyuridomorpha</taxon>
        <taxon>Oxyuroidea</taxon>
        <taxon>Oxyuridae</taxon>
        <taxon>Syphacia</taxon>
    </lineage>
</organism>
<feature type="transmembrane region" description="Helical" evidence="11">
    <location>
        <begin position="441"/>
        <end position="459"/>
    </location>
</feature>
<keyword evidence="8" id="KW-0675">Receptor</keyword>
<evidence type="ECO:0000256" key="8">
    <source>
        <dbReference type="ARBA" id="ARBA00023170"/>
    </source>
</evidence>
<dbReference type="InterPro" id="IPR000162">
    <property type="entry name" value="GPCR_3_mtglu_rcpt"/>
</dbReference>
<keyword evidence="4 11" id="KW-0812">Transmembrane</keyword>
<evidence type="ECO:0000256" key="3">
    <source>
        <dbReference type="ARBA" id="ARBA00022475"/>
    </source>
</evidence>
<keyword evidence="10" id="KW-0807">Transducer</keyword>
<comment type="subcellular location">
    <subcellularLocation>
        <location evidence="1">Cell membrane</location>
        <topology evidence="1">Multi-pass membrane protein</topology>
    </subcellularLocation>
</comment>
<evidence type="ECO:0000256" key="6">
    <source>
        <dbReference type="ARBA" id="ARBA00023040"/>
    </source>
</evidence>
<dbReference type="InterPro" id="IPR001828">
    <property type="entry name" value="ANF_lig-bd_rcpt"/>
</dbReference>
<feature type="transmembrane region" description="Helical" evidence="11">
    <location>
        <begin position="525"/>
        <end position="547"/>
    </location>
</feature>
<feature type="transmembrane region" description="Helical" evidence="11">
    <location>
        <begin position="370"/>
        <end position="397"/>
    </location>
</feature>
<sequence length="756" mass="84174">MIIQVKRLNWTYVHAIAVTGSYGERGMDSFRAAADYEGICVDGSVHKIARGVVMFVDEDNLRRILYNLDYIIQRNSTFKNYFLFVASDSWGTKRSVPSGYHSISKGTITIAPDRNQTPGYNEYFLNLSPGDNIFLQEYWEYLNCTSTNTNFRDCFKQRKLKFNQEAYVSSVVTAVKLVANALHKYILKYCGGFENFEECEVSKNGFNGTILQSFYRNVSLSTTILSYRSANPKEPPVIDANGDGIGRYAIYQLDSRGSYQKVGFWHAGKNMNLDLRKIRYNFMDIFAFTRIMQSRGGVPRSVCSLPCNRNYYKAYNQDQRCCWTCIPCDPTTSIVINETSCVECPAVEVPNRFFNACRPIRPEVFEFKSVWVLVPSAFSLLGLFATLFVIAVFIRYSATPVVKASGRELCYCMLFGIGLCYCVTFILLAKPTPNICAASRILIGLSMSVVYSAILTKTNRLARVFSPKSAARPGCILPKAQIAICGAIVSVQVVGSLVWLIWEPPGVTIQQPTRSTAVLTCKATAAHLVASLLYNMVLILACTIYAFKTRKIPENFNETRLIGFTMYSTSPIYFATQNNFKIQITSLCMAISLSGTVALCCFFAPKVYIVIWQPDKNIRSRQSAVGRLVNQQMRFISQITAPSAANEASFITSTENYSTIQATQISSDPEVTSTSIVQTSQASRSPATARTTIITTSTNSSIVNEPVSLAISQAPLIPYNSSLSDVQKESSDSPQSSYEIEMMLKELAASSDVTFL</sequence>
<dbReference type="Proteomes" id="UP000046393">
    <property type="component" value="Unplaced"/>
</dbReference>
<comment type="similarity">
    <text evidence="2">Belongs to the G-protein coupled receptor 3 family.</text>
</comment>
<evidence type="ECO:0000313" key="14">
    <source>
        <dbReference type="WBParaSite" id="SMUV_0001067801-mRNA-1"/>
    </source>
</evidence>
<accession>A0A0N5B082</accession>
<protein>
    <submittedName>
        <fullName evidence="14">G_PROTEIN_RECEP_F3_4 domain-containing protein</fullName>
    </submittedName>
</protein>
<dbReference type="InterPro" id="IPR028082">
    <property type="entry name" value="Peripla_BP_I"/>
</dbReference>
<evidence type="ECO:0000259" key="12">
    <source>
        <dbReference type="PROSITE" id="PS50259"/>
    </source>
</evidence>
<evidence type="ECO:0000256" key="2">
    <source>
        <dbReference type="ARBA" id="ARBA00007242"/>
    </source>
</evidence>
<evidence type="ECO:0000256" key="7">
    <source>
        <dbReference type="ARBA" id="ARBA00023136"/>
    </source>
</evidence>
<name>A0A0N5B082_9BILA</name>
<keyword evidence="7 11" id="KW-0472">Membrane</keyword>
<keyword evidence="5 11" id="KW-1133">Transmembrane helix</keyword>
<evidence type="ECO:0000256" key="1">
    <source>
        <dbReference type="ARBA" id="ARBA00004651"/>
    </source>
</evidence>
<dbReference type="Pfam" id="PF01094">
    <property type="entry name" value="ANF_receptor"/>
    <property type="match status" value="1"/>
</dbReference>
<dbReference type="STRING" id="451379.A0A0N5B082"/>
<dbReference type="InterPro" id="IPR038550">
    <property type="entry name" value="GPCR_3_9-Cys_sf"/>
</dbReference>
<reference evidence="14" key="1">
    <citation type="submission" date="2017-02" db="UniProtKB">
        <authorList>
            <consortium name="WormBaseParasite"/>
        </authorList>
    </citation>
    <scope>IDENTIFICATION</scope>
</reference>
<feature type="transmembrane region" description="Helical" evidence="11">
    <location>
        <begin position="480"/>
        <end position="502"/>
    </location>
</feature>
<evidence type="ECO:0000256" key="11">
    <source>
        <dbReference type="SAM" id="Phobius"/>
    </source>
</evidence>
<dbReference type="WBParaSite" id="SMUV_0001067801-mRNA-1">
    <property type="protein sequence ID" value="SMUV_0001067801-mRNA-1"/>
    <property type="gene ID" value="SMUV_0001067801"/>
</dbReference>
<dbReference type="GO" id="GO:0004930">
    <property type="term" value="F:G protein-coupled receptor activity"/>
    <property type="evidence" value="ECO:0007669"/>
    <property type="project" value="UniProtKB-KW"/>
</dbReference>